<dbReference type="OrthoDB" id="9789605at2"/>
<feature type="domain" description="N-acetyltransferase" evidence="1">
    <location>
        <begin position="1"/>
        <end position="88"/>
    </location>
</feature>
<accession>A0A229P2A0</accession>
<dbReference type="AlphaFoldDB" id="A0A229P2A0"/>
<comment type="caution">
    <text evidence="2">The sequence shown here is derived from an EMBL/GenBank/DDBJ whole genome shotgun (WGS) entry which is preliminary data.</text>
</comment>
<gene>
    <name evidence="2" type="ORF">CGZ75_05940</name>
</gene>
<dbReference type="SUPFAM" id="SSF55729">
    <property type="entry name" value="Acyl-CoA N-acyltransferases (Nat)"/>
    <property type="match status" value="1"/>
</dbReference>
<proteinExistence type="predicted"/>
<organism evidence="2 3">
    <name type="scientific">Paenibacillus herberti</name>
    <dbReference type="NCBI Taxonomy" id="1619309"/>
    <lineage>
        <taxon>Bacteria</taxon>
        <taxon>Bacillati</taxon>
        <taxon>Bacillota</taxon>
        <taxon>Bacilli</taxon>
        <taxon>Bacillales</taxon>
        <taxon>Paenibacillaceae</taxon>
        <taxon>Paenibacillus</taxon>
    </lineage>
</organism>
<dbReference type="CDD" id="cd04301">
    <property type="entry name" value="NAT_SF"/>
    <property type="match status" value="1"/>
</dbReference>
<evidence type="ECO:0000259" key="1">
    <source>
        <dbReference type="PROSITE" id="PS51186"/>
    </source>
</evidence>
<sequence>MEPQVFNVECLKPSEVFQTKSDPTYHGRGIGSRLIKYIEKLIGSNLQVDVNEQNDGAYTFYKRLGFVLIGRSELDSSGRPFPILHLAITS</sequence>
<dbReference type="Pfam" id="PF13508">
    <property type="entry name" value="Acetyltransf_7"/>
    <property type="match status" value="1"/>
</dbReference>
<keyword evidence="3" id="KW-1185">Reference proteome</keyword>
<dbReference type="PROSITE" id="PS51186">
    <property type="entry name" value="GNAT"/>
    <property type="match status" value="1"/>
</dbReference>
<dbReference type="InterPro" id="IPR000182">
    <property type="entry name" value="GNAT_dom"/>
</dbReference>
<evidence type="ECO:0000313" key="2">
    <source>
        <dbReference type="EMBL" id="OXM16230.1"/>
    </source>
</evidence>
<protein>
    <recommendedName>
        <fullName evidence="1">N-acetyltransferase domain-containing protein</fullName>
    </recommendedName>
</protein>
<evidence type="ECO:0000313" key="3">
    <source>
        <dbReference type="Proteomes" id="UP000215145"/>
    </source>
</evidence>
<reference evidence="2 3" key="1">
    <citation type="submission" date="2017-07" db="EMBL/GenBank/DDBJ databases">
        <title>Paenibacillus herberti R33 genome sequencing and assembly.</title>
        <authorList>
            <person name="Su W."/>
        </authorList>
    </citation>
    <scope>NUCLEOTIDE SEQUENCE [LARGE SCALE GENOMIC DNA]</scope>
    <source>
        <strain evidence="2 3">R33</strain>
    </source>
</reference>
<name>A0A229P2A0_9BACL</name>
<dbReference type="EMBL" id="NMUQ01000001">
    <property type="protein sequence ID" value="OXM16230.1"/>
    <property type="molecule type" value="Genomic_DNA"/>
</dbReference>
<dbReference type="Proteomes" id="UP000215145">
    <property type="component" value="Unassembled WGS sequence"/>
</dbReference>
<dbReference type="InterPro" id="IPR016181">
    <property type="entry name" value="Acyl_CoA_acyltransferase"/>
</dbReference>
<dbReference type="GO" id="GO:0016747">
    <property type="term" value="F:acyltransferase activity, transferring groups other than amino-acyl groups"/>
    <property type="evidence" value="ECO:0007669"/>
    <property type="project" value="InterPro"/>
</dbReference>
<dbReference type="Gene3D" id="3.40.630.30">
    <property type="match status" value="1"/>
</dbReference>